<dbReference type="AlphaFoldDB" id="A0AAW0TPL0"/>
<comment type="caution">
    <text evidence="2">The sequence shown here is derived from an EMBL/GenBank/DDBJ whole genome shotgun (WGS) entry which is preliminary data.</text>
</comment>
<feature type="compositionally biased region" description="Basic and acidic residues" evidence="1">
    <location>
        <begin position="96"/>
        <end position="111"/>
    </location>
</feature>
<reference evidence="2 3" key="1">
    <citation type="submission" date="2023-03" db="EMBL/GenBank/DDBJ databases">
        <title>High-quality genome of Scylla paramamosain provides insights in environmental adaptation.</title>
        <authorList>
            <person name="Zhang L."/>
        </authorList>
    </citation>
    <scope>NUCLEOTIDE SEQUENCE [LARGE SCALE GENOMIC DNA]</scope>
    <source>
        <strain evidence="2">LZ_2023a</strain>
        <tissue evidence="2">Muscle</tissue>
    </source>
</reference>
<dbReference type="EMBL" id="JARAKH010000027">
    <property type="protein sequence ID" value="KAK8389704.1"/>
    <property type="molecule type" value="Genomic_DNA"/>
</dbReference>
<accession>A0AAW0TPL0</accession>
<protein>
    <submittedName>
        <fullName evidence="2">Uncharacterized protein</fullName>
    </submittedName>
</protein>
<evidence type="ECO:0000256" key="1">
    <source>
        <dbReference type="SAM" id="MobiDB-lite"/>
    </source>
</evidence>
<feature type="region of interest" description="Disordered" evidence="1">
    <location>
        <begin position="82"/>
        <end position="129"/>
    </location>
</feature>
<keyword evidence="3" id="KW-1185">Reference proteome</keyword>
<dbReference type="Proteomes" id="UP001487740">
    <property type="component" value="Unassembled WGS sequence"/>
</dbReference>
<sequence>MTLGETKRQRTRHNMNRRDSEQYMGHYREQVRQRWSESDSGSRAGKTKGAPDTGGIRAACTHLRQCVGRDQAAVLHWILNPNVPSKITPTCPLPDPPREPDPAPHKPERMSKNFPAQGEDTRMGGKRQG</sequence>
<gene>
    <name evidence="2" type="ORF">O3P69_009000</name>
</gene>
<proteinExistence type="predicted"/>
<evidence type="ECO:0000313" key="3">
    <source>
        <dbReference type="Proteomes" id="UP001487740"/>
    </source>
</evidence>
<organism evidence="2 3">
    <name type="scientific">Scylla paramamosain</name>
    <name type="common">Mud crab</name>
    <dbReference type="NCBI Taxonomy" id="85552"/>
    <lineage>
        <taxon>Eukaryota</taxon>
        <taxon>Metazoa</taxon>
        <taxon>Ecdysozoa</taxon>
        <taxon>Arthropoda</taxon>
        <taxon>Crustacea</taxon>
        <taxon>Multicrustacea</taxon>
        <taxon>Malacostraca</taxon>
        <taxon>Eumalacostraca</taxon>
        <taxon>Eucarida</taxon>
        <taxon>Decapoda</taxon>
        <taxon>Pleocyemata</taxon>
        <taxon>Brachyura</taxon>
        <taxon>Eubrachyura</taxon>
        <taxon>Portunoidea</taxon>
        <taxon>Portunidae</taxon>
        <taxon>Portuninae</taxon>
        <taxon>Scylla</taxon>
    </lineage>
</organism>
<name>A0AAW0TPL0_SCYPA</name>
<feature type="compositionally biased region" description="Basic and acidic residues" evidence="1">
    <location>
        <begin position="16"/>
        <end position="37"/>
    </location>
</feature>
<evidence type="ECO:0000313" key="2">
    <source>
        <dbReference type="EMBL" id="KAK8389704.1"/>
    </source>
</evidence>
<feature type="region of interest" description="Disordered" evidence="1">
    <location>
        <begin position="1"/>
        <end position="55"/>
    </location>
</feature>